<gene>
    <name evidence="10" type="ORF">GTO87_05345</name>
</gene>
<proteinExistence type="inferred from homology"/>
<keyword evidence="8" id="KW-1208">Phospholipid metabolism</keyword>
<dbReference type="Pfam" id="PF00781">
    <property type="entry name" value="DAGK_cat"/>
    <property type="match status" value="1"/>
</dbReference>
<evidence type="ECO:0000256" key="6">
    <source>
        <dbReference type="ARBA" id="ARBA00022840"/>
    </source>
</evidence>
<organism evidence="10 11">
    <name type="scientific">Ligilactobacillus saerimneri</name>
    <dbReference type="NCBI Taxonomy" id="228229"/>
    <lineage>
        <taxon>Bacteria</taxon>
        <taxon>Bacillati</taxon>
        <taxon>Bacillota</taxon>
        <taxon>Bacilli</taxon>
        <taxon>Lactobacillales</taxon>
        <taxon>Lactobacillaceae</taxon>
        <taxon>Ligilactobacillus</taxon>
    </lineage>
</organism>
<dbReference type="GO" id="GO:0005524">
    <property type="term" value="F:ATP binding"/>
    <property type="evidence" value="ECO:0007669"/>
    <property type="project" value="UniProtKB-KW"/>
</dbReference>
<evidence type="ECO:0000313" key="11">
    <source>
        <dbReference type="Proteomes" id="UP000510886"/>
    </source>
</evidence>
<evidence type="ECO:0000256" key="2">
    <source>
        <dbReference type="ARBA" id="ARBA00005983"/>
    </source>
</evidence>
<dbReference type="InterPro" id="IPR017438">
    <property type="entry name" value="ATP-NAD_kinase_N"/>
</dbReference>
<dbReference type="NCBIfam" id="TIGR00147">
    <property type="entry name" value="YegS/Rv2252/BmrU family lipid kinase"/>
    <property type="match status" value="1"/>
</dbReference>
<reference evidence="10 11" key="1">
    <citation type="submission" date="2020-01" db="EMBL/GenBank/DDBJ databases">
        <title>Complete and circular genome sequences of six lactobacillus isolates from horses.</title>
        <authorList>
            <person name="Hassan H.M."/>
        </authorList>
    </citation>
    <scope>NUCLEOTIDE SEQUENCE [LARGE SCALE GENOMIC DNA]</scope>
    <source>
        <strain evidence="10 11">1A</strain>
    </source>
</reference>
<accession>A0A7H9ELD6</accession>
<dbReference type="AlphaFoldDB" id="A0A7H9ELD6"/>
<dbReference type="Gene3D" id="2.60.200.40">
    <property type="match status" value="1"/>
</dbReference>
<dbReference type="PANTHER" id="PTHR12358">
    <property type="entry name" value="SPHINGOSINE KINASE"/>
    <property type="match status" value="1"/>
</dbReference>
<evidence type="ECO:0000256" key="4">
    <source>
        <dbReference type="ARBA" id="ARBA00022741"/>
    </source>
</evidence>
<comment type="similarity">
    <text evidence="2">Belongs to the diacylglycerol/lipid kinase family.</text>
</comment>
<evidence type="ECO:0000256" key="8">
    <source>
        <dbReference type="ARBA" id="ARBA00023264"/>
    </source>
</evidence>
<dbReference type="EMBL" id="CP047418">
    <property type="protein sequence ID" value="QLL78077.1"/>
    <property type="molecule type" value="Genomic_DNA"/>
</dbReference>
<keyword evidence="4" id="KW-0547">Nucleotide-binding</keyword>
<dbReference type="InterPro" id="IPR045540">
    <property type="entry name" value="YegS/DAGK_C"/>
</dbReference>
<comment type="cofactor">
    <cofactor evidence="1">
        <name>Mg(2+)</name>
        <dbReference type="ChEBI" id="CHEBI:18420"/>
    </cofactor>
</comment>
<evidence type="ECO:0000256" key="5">
    <source>
        <dbReference type="ARBA" id="ARBA00022777"/>
    </source>
</evidence>
<dbReference type="Gene3D" id="3.40.50.10330">
    <property type="entry name" value="Probable inorganic polyphosphate/atp-NAD kinase, domain 1"/>
    <property type="match status" value="1"/>
</dbReference>
<keyword evidence="7" id="KW-0594">Phospholipid biosynthesis</keyword>
<dbReference type="RefSeq" id="WP_180848386.1">
    <property type="nucleotide sequence ID" value="NZ_CP047418.1"/>
</dbReference>
<dbReference type="Pfam" id="PF19279">
    <property type="entry name" value="YegS_C"/>
    <property type="match status" value="1"/>
</dbReference>
<keyword evidence="7" id="KW-0443">Lipid metabolism</keyword>
<dbReference type="Proteomes" id="UP000510886">
    <property type="component" value="Chromosome"/>
</dbReference>
<evidence type="ECO:0000313" key="10">
    <source>
        <dbReference type="EMBL" id="QLL78077.1"/>
    </source>
</evidence>
<keyword evidence="5 10" id="KW-0418">Kinase</keyword>
<dbReference type="InterPro" id="IPR005218">
    <property type="entry name" value="Diacylglycerol/lipid_kinase"/>
</dbReference>
<sequence length="327" mass="37232">MRKFFVIVNKHANNGIAAQNWSMTEEVLQHKNIQYDKNFTTQPGDAYQLAHDFVATIPSLALENYVILVVGGDGTLNDTINGIKASGKQDVPVAFIPSGNNNSFAAGIGIAASPQKALEQVLNATEPTYYDIGSYSDTLHGETGYFLNDFGIGIDAYIVSLQNQMKKHRLLQKLHLGFIPYLINIFEAHTNQEPFNVRVRVDNQYDFYKHAYLVNIANHPFYNGRNLQLTPQANASDHQLDLIIFENMNIFNFILLGIMIYFRKQLKLPSVHYYKKDAIHVSVNSLEFNQVDGEEKGNKYFDVLFKSVRYPFWINPSSIPVKEREEK</sequence>
<evidence type="ECO:0000256" key="7">
    <source>
        <dbReference type="ARBA" id="ARBA00023209"/>
    </source>
</evidence>
<dbReference type="GO" id="GO:0008654">
    <property type="term" value="P:phospholipid biosynthetic process"/>
    <property type="evidence" value="ECO:0007669"/>
    <property type="project" value="UniProtKB-KW"/>
</dbReference>
<feature type="domain" description="DAGKc" evidence="9">
    <location>
        <begin position="1"/>
        <end position="139"/>
    </location>
</feature>
<dbReference type="PANTHER" id="PTHR12358:SF54">
    <property type="entry name" value="SPHINGOSINE KINASE RELATED PROTEIN"/>
    <property type="match status" value="1"/>
</dbReference>
<dbReference type="GO" id="GO:0016301">
    <property type="term" value="F:kinase activity"/>
    <property type="evidence" value="ECO:0007669"/>
    <property type="project" value="UniProtKB-KW"/>
</dbReference>
<keyword evidence="7" id="KW-0444">Lipid biosynthesis</keyword>
<keyword evidence="6" id="KW-0067">ATP-binding</keyword>
<evidence type="ECO:0000256" key="3">
    <source>
        <dbReference type="ARBA" id="ARBA00022679"/>
    </source>
</evidence>
<dbReference type="InterPro" id="IPR016064">
    <property type="entry name" value="NAD/diacylglycerol_kinase_sf"/>
</dbReference>
<evidence type="ECO:0000256" key="1">
    <source>
        <dbReference type="ARBA" id="ARBA00001946"/>
    </source>
</evidence>
<dbReference type="InterPro" id="IPR050187">
    <property type="entry name" value="Lipid_Phosphate_FormReg"/>
</dbReference>
<dbReference type="KEGG" id="lsw:GTO87_05345"/>
<protein>
    <submittedName>
        <fullName evidence="10">YegS/Rv2252/BmrU family lipid kinase</fullName>
    </submittedName>
</protein>
<dbReference type="InterPro" id="IPR001206">
    <property type="entry name" value="Diacylglycerol_kinase_cat_dom"/>
</dbReference>
<dbReference type="PROSITE" id="PS50146">
    <property type="entry name" value="DAGK"/>
    <property type="match status" value="1"/>
</dbReference>
<evidence type="ECO:0000259" key="9">
    <source>
        <dbReference type="PROSITE" id="PS50146"/>
    </source>
</evidence>
<keyword evidence="3" id="KW-0808">Transferase</keyword>
<name>A0A7H9ELD6_9LACO</name>
<dbReference type="SUPFAM" id="SSF111331">
    <property type="entry name" value="NAD kinase/diacylglycerol kinase-like"/>
    <property type="match status" value="1"/>
</dbReference>